<organism evidence="2 3">
    <name type="scientific">Mycolicibacterium goodii</name>
    <name type="common">Mycobacterium goodii</name>
    <dbReference type="NCBI Taxonomy" id="134601"/>
    <lineage>
        <taxon>Bacteria</taxon>
        <taxon>Bacillati</taxon>
        <taxon>Actinomycetota</taxon>
        <taxon>Actinomycetes</taxon>
        <taxon>Mycobacteriales</taxon>
        <taxon>Mycobacteriaceae</taxon>
        <taxon>Mycolicibacterium</taxon>
    </lineage>
</organism>
<evidence type="ECO:0008006" key="4">
    <source>
        <dbReference type="Google" id="ProtNLM"/>
    </source>
</evidence>
<gene>
    <name evidence="2" type="ORF">KL859_28610</name>
</gene>
<dbReference type="RefSeq" id="WP_214395995.1">
    <property type="nucleotide sequence ID" value="NZ_JAHBOL010000036.1"/>
</dbReference>
<sequence length="234" mass="26089">MDMLDLVHALPIPIPWSRDAFVQGIADMRGRPITLIATEPDFLPDTLCGPWLAREDDDVILYERGATEFRIHQAVCHQIGHMILGHHSAGRRPVRDALAEPAWRRAIPDLAPELAGTVLSATDYGDEHEYEADLFALLLMNVTEGEEYPMSHRSPSRSTASRSQPRVRACAPTPTADSDLALVRGYARKLKIACDDLHDEPFNLQARANLIRLILHDSKSADAANKRLRDGFAR</sequence>
<dbReference type="EMBL" id="JAHBOM010000030">
    <property type="protein sequence ID" value="MBU8826824.1"/>
    <property type="molecule type" value="Genomic_DNA"/>
</dbReference>
<evidence type="ECO:0000313" key="2">
    <source>
        <dbReference type="EMBL" id="MBU8826824.1"/>
    </source>
</evidence>
<reference evidence="2 3" key="1">
    <citation type="submission" date="2021-05" db="EMBL/GenBank/DDBJ databases">
        <title>Draft Genome Sequences of Clinical Respiratory Isolates of Mycobacterium goodii Recovered in Ireland.</title>
        <authorList>
            <person name="Flanagan P.R."/>
            <person name="Mok S."/>
            <person name="Roycroft E."/>
            <person name="Rogers T.R."/>
            <person name="Fitzgibbon M."/>
        </authorList>
    </citation>
    <scope>NUCLEOTIDE SEQUENCE [LARGE SCALE GENOMIC DNA]</scope>
    <source>
        <strain evidence="2 3">14IE55</strain>
    </source>
</reference>
<comment type="caution">
    <text evidence="2">The sequence shown here is derived from an EMBL/GenBank/DDBJ whole genome shotgun (WGS) entry which is preliminary data.</text>
</comment>
<keyword evidence="3" id="KW-1185">Reference proteome</keyword>
<accession>A0ABS6HYT7</accession>
<dbReference type="Proteomes" id="UP000696413">
    <property type="component" value="Unassembled WGS sequence"/>
</dbReference>
<evidence type="ECO:0000256" key="1">
    <source>
        <dbReference type="SAM" id="MobiDB-lite"/>
    </source>
</evidence>
<proteinExistence type="predicted"/>
<feature type="region of interest" description="Disordered" evidence="1">
    <location>
        <begin position="148"/>
        <end position="173"/>
    </location>
</feature>
<protein>
    <recommendedName>
        <fullName evidence="4">IrrE N-terminal-like domain-containing protein</fullName>
    </recommendedName>
</protein>
<name>A0ABS6HYT7_MYCGD</name>
<evidence type="ECO:0000313" key="3">
    <source>
        <dbReference type="Proteomes" id="UP000696413"/>
    </source>
</evidence>